<dbReference type="HAMAP" id="MF_01341">
    <property type="entry name" value="Ribosomal_uL15"/>
    <property type="match status" value="1"/>
</dbReference>
<keyword evidence="4" id="KW-0694">RNA-binding</keyword>
<feature type="compositionally biased region" description="Gly residues" evidence="6">
    <location>
        <begin position="42"/>
        <end position="52"/>
    </location>
</feature>
<dbReference type="AlphaFoldDB" id="R4U2T5"/>
<protein>
    <recommendedName>
        <fullName evidence="4">Large ribosomal subunit protein uL15</fullName>
    </recommendedName>
</protein>
<feature type="compositionally biased region" description="Gly residues" evidence="6">
    <location>
        <begin position="21"/>
        <end position="35"/>
    </location>
</feature>
<keyword evidence="2 4" id="KW-0689">Ribosomal protein</keyword>
<comment type="similarity">
    <text evidence="1 4 5">Belongs to the universal ribosomal protein uL15 family.</text>
</comment>
<dbReference type="SUPFAM" id="SSF52080">
    <property type="entry name" value="Ribosomal proteins L15p and L18e"/>
    <property type="match status" value="1"/>
</dbReference>
<gene>
    <name evidence="4 8" type="primary">rplO</name>
    <name evidence="8" type="ORF">SCHRY_v1c02130</name>
</gene>
<keyword evidence="4" id="KW-0699">rRNA-binding</keyword>
<dbReference type="PANTHER" id="PTHR12934">
    <property type="entry name" value="50S RIBOSOMAL PROTEIN L15"/>
    <property type="match status" value="1"/>
</dbReference>
<evidence type="ECO:0000256" key="4">
    <source>
        <dbReference type="HAMAP-Rule" id="MF_01341"/>
    </source>
</evidence>
<dbReference type="KEGG" id="scr:SCHRY_v1c02130"/>
<dbReference type="Gene3D" id="3.100.10.10">
    <property type="match status" value="1"/>
</dbReference>
<organism evidence="8 9">
    <name type="scientific">Spiroplasma chrysopicola DF-1</name>
    <dbReference type="NCBI Taxonomy" id="1276227"/>
    <lineage>
        <taxon>Bacteria</taxon>
        <taxon>Bacillati</taxon>
        <taxon>Mycoplasmatota</taxon>
        <taxon>Mollicutes</taxon>
        <taxon>Entomoplasmatales</taxon>
        <taxon>Spiroplasmataceae</taxon>
        <taxon>Spiroplasma</taxon>
    </lineage>
</organism>
<dbReference type="PANTHER" id="PTHR12934:SF11">
    <property type="entry name" value="LARGE RIBOSOMAL SUBUNIT PROTEIN UL15M"/>
    <property type="match status" value="1"/>
</dbReference>
<feature type="compositionally biased region" description="Polar residues" evidence="6">
    <location>
        <begin position="1"/>
        <end position="10"/>
    </location>
</feature>
<dbReference type="GO" id="GO:0022625">
    <property type="term" value="C:cytosolic large ribosomal subunit"/>
    <property type="evidence" value="ECO:0007669"/>
    <property type="project" value="TreeGrafter"/>
</dbReference>
<dbReference type="PATRIC" id="fig|1276227.3.peg.213"/>
<comment type="subunit">
    <text evidence="4">Part of the 50S ribosomal subunit.</text>
</comment>
<evidence type="ECO:0000259" key="7">
    <source>
        <dbReference type="Pfam" id="PF00828"/>
    </source>
</evidence>
<dbReference type="NCBIfam" id="TIGR01071">
    <property type="entry name" value="rplO_bact"/>
    <property type="match status" value="1"/>
</dbReference>
<dbReference type="GO" id="GO:0003735">
    <property type="term" value="F:structural constituent of ribosome"/>
    <property type="evidence" value="ECO:0007669"/>
    <property type="project" value="InterPro"/>
</dbReference>
<reference evidence="8 9" key="1">
    <citation type="journal article" date="2013" name="Genome Biol. Evol.">
        <title>Complete genomes of two dipteran-associated spiroplasmas provided insights into the origin, dynamics, and impacts of viral invasion in spiroplasma.</title>
        <authorList>
            <person name="Ku C."/>
            <person name="Lo W.S."/>
            <person name="Chen L.L."/>
            <person name="Kuo C.H."/>
        </authorList>
    </citation>
    <scope>NUCLEOTIDE SEQUENCE [LARGE SCALE GENOMIC DNA]</scope>
    <source>
        <strain evidence="8 9">DF-1</strain>
    </source>
</reference>
<feature type="domain" description="Large ribosomal subunit protein uL15/eL18" evidence="7">
    <location>
        <begin position="77"/>
        <end position="143"/>
    </location>
</feature>
<evidence type="ECO:0000313" key="8">
    <source>
        <dbReference type="EMBL" id="AGM24798.1"/>
    </source>
</evidence>
<keyword evidence="9" id="KW-1185">Reference proteome</keyword>
<dbReference type="GO" id="GO:0006412">
    <property type="term" value="P:translation"/>
    <property type="evidence" value="ECO:0007669"/>
    <property type="project" value="UniProtKB-UniRule"/>
</dbReference>
<dbReference type="Proteomes" id="UP000013964">
    <property type="component" value="Chromosome"/>
</dbReference>
<dbReference type="STRING" id="1276227.SCHRY_v1c02130"/>
<dbReference type="OrthoDB" id="9810293at2"/>
<sequence length="145" mass="15628">MKLNELQYTEGSRHSKKRLGRGTGSGIGKTSGKGNKGQNARSGGGVRPGFEGGQTPIFRRLPKVGFTSLNKKDYTILNLDDLEKISLTDVNHKTLVEKKVIKNEKALIKILGNGKITKTVNVKVNKISVSAKDAIEKAGGKVEVV</sequence>
<dbReference type="Pfam" id="PF00828">
    <property type="entry name" value="Ribosomal_L27A"/>
    <property type="match status" value="1"/>
</dbReference>
<dbReference type="GO" id="GO:0019843">
    <property type="term" value="F:rRNA binding"/>
    <property type="evidence" value="ECO:0007669"/>
    <property type="project" value="UniProtKB-UniRule"/>
</dbReference>
<evidence type="ECO:0000256" key="5">
    <source>
        <dbReference type="RuleBase" id="RU003888"/>
    </source>
</evidence>
<evidence type="ECO:0000256" key="2">
    <source>
        <dbReference type="ARBA" id="ARBA00022980"/>
    </source>
</evidence>
<evidence type="ECO:0000256" key="3">
    <source>
        <dbReference type="ARBA" id="ARBA00023274"/>
    </source>
</evidence>
<keyword evidence="3 4" id="KW-0687">Ribonucleoprotein</keyword>
<evidence type="ECO:0000313" key="9">
    <source>
        <dbReference type="Proteomes" id="UP000013964"/>
    </source>
</evidence>
<dbReference type="eggNOG" id="COG0200">
    <property type="taxonomic scope" value="Bacteria"/>
</dbReference>
<dbReference type="InterPro" id="IPR036227">
    <property type="entry name" value="Ribosomal_uL15/eL18_sf"/>
</dbReference>
<dbReference type="HOGENOM" id="CLU_055188_4_2_14"/>
<name>R4U2T5_9MOLU</name>
<evidence type="ECO:0000256" key="1">
    <source>
        <dbReference type="ARBA" id="ARBA00007320"/>
    </source>
</evidence>
<accession>R4U2T5</accession>
<dbReference type="PROSITE" id="PS00475">
    <property type="entry name" value="RIBOSOMAL_L15"/>
    <property type="match status" value="1"/>
</dbReference>
<proteinExistence type="inferred from homology"/>
<evidence type="ECO:0000256" key="6">
    <source>
        <dbReference type="SAM" id="MobiDB-lite"/>
    </source>
</evidence>
<dbReference type="InterPro" id="IPR030878">
    <property type="entry name" value="Ribosomal_uL15"/>
</dbReference>
<dbReference type="InterPro" id="IPR001196">
    <property type="entry name" value="Ribosomal_uL15_CS"/>
</dbReference>
<dbReference type="RefSeq" id="WP_016338624.1">
    <property type="nucleotide sequence ID" value="NC_021280.1"/>
</dbReference>
<dbReference type="EMBL" id="CP005077">
    <property type="protein sequence ID" value="AGM24798.1"/>
    <property type="molecule type" value="Genomic_DNA"/>
</dbReference>
<comment type="function">
    <text evidence="4">Binds to the 23S rRNA.</text>
</comment>
<feature type="region of interest" description="Disordered" evidence="6">
    <location>
        <begin position="1"/>
        <end position="54"/>
    </location>
</feature>
<dbReference type="InterPro" id="IPR021131">
    <property type="entry name" value="Ribosomal_uL15/eL18"/>
</dbReference>
<dbReference type="InterPro" id="IPR005749">
    <property type="entry name" value="Ribosomal_uL15_bac-type"/>
</dbReference>